<dbReference type="Proteomes" id="UP000625316">
    <property type="component" value="Unassembled WGS sequence"/>
</dbReference>
<dbReference type="InterPro" id="IPR050154">
    <property type="entry name" value="UbiB_kinase"/>
</dbReference>
<evidence type="ECO:0000313" key="4">
    <source>
        <dbReference type="EMBL" id="MBE9030235.1"/>
    </source>
</evidence>
<dbReference type="PANTHER" id="PTHR10566:SF113">
    <property type="entry name" value="PROTEIN ACTIVITY OF BC1 COMPLEX KINASE 7, CHLOROPLASTIC"/>
    <property type="match status" value="1"/>
</dbReference>
<evidence type="ECO:0000256" key="1">
    <source>
        <dbReference type="ARBA" id="ARBA00009670"/>
    </source>
</evidence>
<dbReference type="InterPro" id="IPR004147">
    <property type="entry name" value="ABC1_dom"/>
</dbReference>
<comment type="similarity">
    <text evidence="1">Belongs to the protein kinase superfamily. ADCK protein kinase family.</text>
</comment>
<proteinExistence type="inferred from homology"/>
<comment type="caution">
    <text evidence="4">The sequence shown here is derived from an EMBL/GenBank/DDBJ whole genome shotgun (WGS) entry which is preliminary data.</text>
</comment>
<dbReference type="GO" id="GO:0005524">
    <property type="term" value="F:ATP binding"/>
    <property type="evidence" value="ECO:0007669"/>
    <property type="project" value="InterPro"/>
</dbReference>
<keyword evidence="2" id="KW-0812">Transmembrane</keyword>
<dbReference type="InterPro" id="IPR000719">
    <property type="entry name" value="Prot_kinase_dom"/>
</dbReference>
<dbReference type="GO" id="GO:0004672">
    <property type="term" value="F:protein kinase activity"/>
    <property type="evidence" value="ECO:0007669"/>
    <property type="project" value="InterPro"/>
</dbReference>
<reference evidence="4" key="1">
    <citation type="submission" date="2020-10" db="EMBL/GenBank/DDBJ databases">
        <authorList>
            <person name="Castelo-Branco R."/>
            <person name="Eusebio N."/>
            <person name="Adriana R."/>
            <person name="Vieira A."/>
            <person name="Brugerolle De Fraissinette N."/>
            <person name="Rezende De Castro R."/>
            <person name="Schneider M.P."/>
            <person name="Vasconcelos V."/>
            <person name="Leao P.N."/>
        </authorList>
    </citation>
    <scope>NUCLEOTIDE SEQUENCE</scope>
    <source>
        <strain evidence="4">LEGE 11480</strain>
    </source>
</reference>
<dbReference type="CDD" id="cd05121">
    <property type="entry name" value="ABC1_ADCK3-like"/>
    <property type="match status" value="1"/>
</dbReference>
<name>A0A928VPH3_9CYAN</name>
<evidence type="ECO:0000259" key="3">
    <source>
        <dbReference type="PROSITE" id="PS50011"/>
    </source>
</evidence>
<organism evidence="4 5">
    <name type="scientific">Romeriopsis navalis LEGE 11480</name>
    <dbReference type="NCBI Taxonomy" id="2777977"/>
    <lineage>
        <taxon>Bacteria</taxon>
        <taxon>Bacillati</taxon>
        <taxon>Cyanobacteriota</taxon>
        <taxon>Cyanophyceae</taxon>
        <taxon>Leptolyngbyales</taxon>
        <taxon>Leptolyngbyaceae</taxon>
        <taxon>Romeriopsis</taxon>
        <taxon>Romeriopsis navalis</taxon>
    </lineage>
</organism>
<dbReference type="AlphaFoldDB" id="A0A928VPH3"/>
<protein>
    <submittedName>
        <fullName evidence="4">AarF/ABC1/UbiB kinase family protein</fullName>
    </submittedName>
</protein>
<gene>
    <name evidence="4" type="ORF">IQ266_10885</name>
</gene>
<feature type="transmembrane region" description="Helical" evidence="2">
    <location>
        <begin position="502"/>
        <end position="524"/>
    </location>
</feature>
<dbReference type="PANTHER" id="PTHR10566">
    <property type="entry name" value="CHAPERONE-ACTIVITY OF BC1 COMPLEX CABC1 -RELATED"/>
    <property type="match status" value="1"/>
</dbReference>
<dbReference type="PROSITE" id="PS50011">
    <property type="entry name" value="PROTEIN_KINASE_DOM"/>
    <property type="match status" value="1"/>
</dbReference>
<keyword evidence="2" id="KW-0472">Membrane</keyword>
<keyword evidence="4" id="KW-0418">Kinase</keyword>
<keyword evidence="2" id="KW-1133">Transmembrane helix</keyword>
<keyword evidence="4" id="KW-0808">Transferase</keyword>
<evidence type="ECO:0000256" key="2">
    <source>
        <dbReference type="SAM" id="Phobius"/>
    </source>
</evidence>
<dbReference type="InterPro" id="IPR011009">
    <property type="entry name" value="Kinase-like_dom_sf"/>
</dbReference>
<accession>A0A928VPH3</accession>
<dbReference type="EMBL" id="JADEXQ010000031">
    <property type="protein sequence ID" value="MBE9030235.1"/>
    <property type="molecule type" value="Genomic_DNA"/>
</dbReference>
<feature type="domain" description="Protein kinase" evidence="3">
    <location>
        <begin position="120"/>
        <end position="456"/>
    </location>
</feature>
<dbReference type="RefSeq" id="WP_264325061.1">
    <property type="nucleotide sequence ID" value="NZ_JADEXQ010000031.1"/>
</dbReference>
<dbReference type="Pfam" id="PF03109">
    <property type="entry name" value="ABC1"/>
    <property type="match status" value="1"/>
</dbReference>
<feature type="transmembrane region" description="Helical" evidence="2">
    <location>
        <begin position="536"/>
        <end position="558"/>
    </location>
</feature>
<evidence type="ECO:0000313" key="5">
    <source>
        <dbReference type="Proteomes" id="UP000625316"/>
    </source>
</evidence>
<sequence>MISRSSNLPFISSRQAEILEVVARNGWGWFRSQLSPSNNQETDEEFTLPLPSALRQILIDLGPTFVKLGQLLSTRPDLLSPDYIAALETLQDDVPPVSWSTIEKILQTDLAQPIDEIFAEIDKKPVAAGSLGQVHRAKLSSGEVVAIKVQRPGIRAMIERDLDVLQSIAEFFNGDRIGQAYDLIGLVEEFSNSILGELDFRREARNTDQLRTNLAQSKLWKPGQVIVPLVYRHITTERVLVMEWINGTKLTQLQLPPERQEEIAVLVVRVIMQQMFLDRIFHADPHPGNFLYVSGSNPNGDDDKIALLDCGMVAILDPRTQRIITDLLVGIVFEQPRQVAQAIRELGFARLDVDIRAIESEFDRLLRRFYTRPLEEINLAELLNAALKIPRDNKIQMPGAIGLFAKAIANIEGIARQLDPNFAFVEVARPVVTQALQKRVVGEQALPNVARSSLYFSQLLLDLPQRVDVLADRLERSELGLTLRWRDQNDFQKTVRKSTRRITLAVLSLGLMLTGGILTIADAVAKTPPKSDWLVIWHQSFLVAGMGLALWLITGLLVKP</sequence>
<keyword evidence="5" id="KW-1185">Reference proteome</keyword>
<dbReference type="SUPFAM" id="SSF56112">
    <property type="entry name" value="Protein kinase-like (PK-like)"/>
    <property type="match status" value="1"/>
</dbReference>